<evidence type="ECO:0000313" key="3">
    <source>
        <dbReference type="EMBL" id="KAG7376193.1"/>
    </source>
</evidence>
<gene>
    <name evidence="3" type="ORF">PHYPSEUDO_014084</name>
</gene>
<sequence>MCVTDLPGDPDGVLVLHDVMELVDVAYEPGEGPTSANASPIVFDSDDEDLDVPPLRPRRASRRSRRRQQDERCSGAADSDDPTLGVASLAARPAFGSPAKLDVGGGDDTDEDAMGGVYHGAVTAKLKQPVEQLRLKSAIMKVSVTPTRVASSAPVKQKTKPKPVREAKGAPRQRMNPKDEVQYLRERVRQMEQTLETLRLQALADREKAMETAIVFNLVPQPELLAPSNNTPADWVPGSPAQTQTTKDRVDLGAGSPAAVDCMNGSQDASSDGLWERIATFQKAEYEKSMKENKRLRVMAEQQLRALKQLEVAFRNPRAVLRALQSQRRPEKLFCGSLFDSEAAIFDSLRAELETQHRQTDSIFQSAGLTHFEGDMASSAVLRSAPSGEGVFLENTECKVFPFNLNAVDQAVWRCLADRNAEYHPGLYEVRQVSDNVVAVKISDLVRLPGAETLVSVWLAVKRYYEWSDDGRKRIICVWNAMVETGGSLDMRLQERGWNVLRPLTYTASCVDPNSAMSFTQTCMRVSPLGRAEFSASDMAVGTLANVLVGCYHRTVIIMHHVLEKLLLVEDTRSLLG</sequence>
<feature type="region of interest" description="Disordered" evidence="2">
    <location>
        <begin position="150"/>
        <end position="176"/>
    </location>
</feature>
<dbReference type="PANTHER" id="PTHR35796">
    <property type="entry name" value="HYPOTHETICAL CYTOSOLIC PROTEIN"/>
    <property type="match status" value="1"/>
</dbReference>
<dbReference type="Proteomes" id="UP000694044">
    <property type="component" value="Unassembled WGS sequence"/>
</dbReference>
<evidence type="ECO:0000256" key="1">
    <source>
        <dbReference type="SAM" id="Coils"/>
    </source>
</evidence>
<organism evidence="3 4">
    <name type="scientific">Phytophthora pseudosyringae</name>
    <dbReference type="NCBI Taxonomy" id="221518"/>
    <lineage>
        <taxon>Eukaryota</taxon>
        <taxon>Sar</taxon>
        <taxon>Stramenopiles</taxon>
        <taxon>Oomycota</taxon>
        <taxon>Peronosporomycetes</taxon>
        <taxon>Peronosporales</taxon>
        <taxon>Peronosporaceae</taxon>
        <taxon>Phytophthora</taxon>
    </lineage>
</organism>
<name>A0A8T1V785_9STRA</name>
<keyword evidence="1" id="KW-0175">Coiled coil</keyword>
<reference evidence="3" key="1">
    <citation type="submission" date="2021-02" db="EMBL/GenBank/DDBJ databases">
        <authorList>
            <person name="Palmer J.M."/>
        </authorList>
    </citation>
    <scope>NUCLEOTIDE SEQUENCE</scope>
    <source>
        <strain evidence="3">SCRP734</strain>
    </source>
</reference>
<proteinExistence type="predicted"/>
<accession>A0A8T1V785</accession>
<feature type="coiled-coil region" evidence="1">
    <location>
        <begin position="283"/>
        <end position="313"/>
    </location>
</feature>
<evidence type="ECO:0000313" key="4">
    <source>
        <dbReference type="Proteomes" id="UP000694044"/>
    </source>
</evidence>
<feature type="compositionally biased region" description="Basic residues" evidence="2">
    <location>
        <begin position="56"/>
        <end position="66"/>
    </location>
</feature>
<dbReference type="EMBL" id="JAGDFM010000779">
    <property type="protein sequence ID" value="KAG7376193.1"/>
    <property type="molecule type" value="Genomic_DNA"/>
</dbReference>
<protein>
    <submittedName>
        <fullName evidence="3">Uncharacterized protein</fullName>
    </submittedName>
</protein>
<dbReference type="PANTHER" id="PTHR35796:SF3">
    <property type="entry name" value="BHLH DOMAIN-CONTAINING PROTEIN"/>
    <property type="match status" value="1"/>
</dbReference>
<keyword evidence="4" id="KW-1185">Reference proteome</keyword>
<dbReference type="AlphaFoldDB" id="A0A8T1V785"/>
<comment type="caution">
    <text evidence="3">The sequence shown here is derived from an EMBL/GenBank/DDBJ whole genome shotgun (WGS) entry which is preliminary data.</text>
</comment>
<dbReference type="OrthoDB" id="120200at2759"/>
<evidence type="ECO:0000256" key="2">
    <source>
        <dbReference type="SAM" id="MobiDB-lite"/>
    </source>
</evidence>
<feature type="region of interest" description="Disordered" evidence="2">
    <location>
        <begin position="28"/>
        <end position="84"/>
    </location>
</feature>